<organism evidence="2 3">
    <name type="scientific">Rheinheimera muenzenbergensis</name>
    <dbReference type="NCBI Taxonomy" id="1193628"/>
    <lineage>
        <taxon>Bacteria</taxon>
        <taxon>Pseudomonadati</taxon>
        <taxon>Pseudomonadota</taxon>
        <taxon>Gammaproteobacteria</taxon>
        <taxon>Chromatiales</taxon>
        <taxon>Chromatiaceae</taxon>
        <taxon>Rheinheimera</taxon>
    </lineage>
</organism>
<evidence type="ECO:0000313" key="3">
    <source>
        <dbReference type="Proteomes" id="UP001375382"/>
    </source>
</evidence>
<evidence type="ECO:0008006" key="4">
    <source>
        <dbReference type="Google" id="ProtNLM"/>
    </source>
</evidence>
<keyword evidence="3" id="KW-1185">Reference proteome</keyword>
<evidence type="ECO:0000313" key="2">
    <source>
        <dbReference type="EMBL" id="MEH8018893.1"/>
    </source>
</evidence>
<proteinExistence type="predicted"/>
<dbReference type="EMBL" id="JALAAR010000017">
    <property type="protein sequence ID" value="MEH8018893.1"/>
    <property type="molecule type" value="Genomic_DNA"/>
</dbReference>
<evidence type="ECO:0000256" key="1">
    <source>
        <dbReference type="SAM" id="SignalP"/>
    </source>
</evidence>
<name>A0ABU8CBM3_9GAMM</name>
<accession>A0ABU8CBM3</accession>
<gene>
    <name evidence="2" type="ORF">MN202_16740</name>
</gene>
<protein>
    <recommendedName>
        <fullName evidence="4">MSHA biogenesis protein MshK</fullName>
    </recommendedName>
</protein>
<keyword evidence="1" id="KW-0732">Signal</keyword>
<sequence length="106" mass="11710">MKILFVCSFFMLSSQLVMADPTRPAPGWQADALQTGAVPITETLKLQLIKDSPQGKTALINGQLLRKGQSIKHYTVEDITAQQVTLEANGERHVLSLLNTAIKQYE</sequence>
<comment type="caution">
    <text evidence="2">The sequence shown here is derived from an EMBL/GenBank/DDBJ whole genome shotgun (WGS) entry which is preliminary data.</text>
</comment>
<reference evidence="2 3" key="1">
    <citation type="journal article" date="2023" name="Ecotoxicol. Environ. Saf.">
        <title>Mercury remediation potential of mercury-resistant strain Rheinheimera metallidurans sp. nov. isolated from a municipal waste dumping site.</title>
        <authorList>
            <person name="Yadav V."/>
            <person name="Manjhi A."/>
            <person name="Vadakedath N."/>
        </authorList>
    </citation>
    <scope>NUCLEOTIDE SEQUENCE [LARGE SCALE GENOMIC DNA]</scope>
    <source>
        <strain evidence="2 3">E-49</strain>
    </source>
</reference>
<dbReference type="Proteomes" id="UP001375382">
    <property type="component" value="Unassembled WGS sequence"/>
</dbReference>
<feature type="chain" id="PRO_5046237685" description="MSHA biogenesis protein MshK" evidence="1">
    <location>
        <begin position="20"/>
        <end position="106"/>
    </location>
</feature>
<dbReference type="RefSeq" id="WP_335737291.1">
    <property type="nucleotide sequence ID" value="NZ_JALAAR010000017.1"/>
</dbReference>
<feature type="signal peptide" evidence="1">
    <location>
        <begin position="1"/>
        <end position="19"/>
    </location>
</feature>